<name>A0A379G7L3_9GAMM</name>
<dbReference type="AlphaFoldDB" id="A0A379G7L3"/>
<evidence type="ECO:0000313" key="1">
    <source>
        <dbReference type="EMBL" id="SUC36978.1"/>
    </source>
</evidence>
<accession>A0A379G7L3</accession>
<dbReference type="OrthoDB" id="9133300at2"/>
<gene>
    <name evidence="1" type="ORF">NCTC12026_03423</name>
</gene>
<dbReference type="Proteomes" id="UP000255129">
    <property type="component" value="Unassembled WGS sequence"/>
</dbReference>
<reference evidence="1 2" key="1">
    <citation type="submission" date="2018-06" db="EMBL/GenBank/DDBJ databases">
        <authorList>
            <consortium name="Pathogen Informatics"/>
            <person name="Doyle S."/>
        </authorList>
    </citation>
    <scope>NUCLEOTIDE SEQUENCE [LARGE SCALE GENOMIC DNA]</scope>
    <source>
        <strain evidence="1 2">NCTC12026</strain>
    </source>
</reference>
<proteinExistence type="predicted"/>
<protein>
    <submittedName>
        <fullName evidence="1">Uncharacterized protein</fullName>
    </submittedName>
</protein>
<dbReference type="RefSeq" id="WP_115164739.1">
    <property type="nucleotide sequence ID" value="NZ_UGUA01000002.1"/>
</dbReference>
<organism evidence="1 2">
    <name type="scientific">Providencia rustigianii</name>
    <dbReference type="NCBI Taxonomy" id="158850"/>
    <lineage>
        <taxon>Bacteria</taxon>
        <taxon>Pseudomonadati</taxon>
        <taxon>Pseudomonadota</taxon>
        <taxon>Gammaproteobacteria</taxon>
        <taxon>Enterobacterales</taxon>
        <taxon>Morganellaceae</taxon>
        <taxon>Providencia</taxon>
    </lineage>
</organism>
<sequence>MQELLTNLDNNSLIDIQLDGFKYDLESLSLILSRPDESFTLSFEWVYSFRVTGEGDLLKMQEYFNGQMTTGVYKVENSSYLKWFHEQSENIHDDVIEHYLIVTIDDVIEVITSAEPSIQTM</sequence>
<dbReference type="EMBL" id="UGUA01000002">
    <property type="protein sequence ID" value="SUC36978.1"/>
    <property type="molecule type" value="Genomic_DNA"/>
</dbReference>
<evidence type="ECO:0000313" key="2">
    <source>
        <dbReference type="Proteomes" id="UP000255129"/>
    </source>
</evidence>